<keyword evidence="2" id="KW-0547">Nucleotide-binding</keyword>
<organism evidence="7 8">
    <name type="scientific">Thalassolituus hydrocarboniclasticus</name>
    <dbReference type="NCBI Taxonomy" id="2742796"/>
    <lineage>
        <taxon>Bacteria</taxon>
        <taxon>Pseudomonadati</taxon>
        <taxon>Pseudomonadota</taxon>
        <taxon>Gammaproteobacteria</taxon>
        <taxon>Oceanospirillales</taxon>
        <taxon>Oceanospirillaceae</taxon>
        <taxon>Thalassolituus</taxon>
    </lineage>
</organism>
<evidence type="ECO:0000256" key="5">
    <source>
        <dbReference type="ARBA" id="ARBA00037066"/>
    </source>
</evidence>
<dbReference type="CDD" id="cd03214">
    <property type="entry name" value="ABC_Iron-Siderophores_B12_Hemin"/>
    <property type="match status" value="1"/>
</dbReference>
<proteinExistence type="predicted"/>
<evidence type="ECO:0000256" key="2">
    <source>
        <dbReference type="ARBA" id="ARBA00022741"/>
    </source>
</evidence>
<evidence type="ECO:0000256" key="1">
    <source>
        <dbReference type="ARBA" id="ARBA00022448"/>
    </source>
</evidence>
<dbReference type="PANTHER" id="PTHR42794:SF1">
    <property type="entry name" value="HEMIN IMPORT ATP-BINDING PROTEIN HMUV"/>
    <property type="match status" value="1"/>
</dbReference>
<keyword evidence="3 7" id="KW-0067">ATP-binding</keyword>
<gene>
    <name evidence="7" type="ORF">HUF19_03310</name>
</gene>
<dbReference type="PROSITE" id="PS50893">
    <property type="entry name" value="ABC_TRANSPORTER_2"/>
    <property type="match status" value="1"/>
</dbReference>
<keyword evidence="1" id="KW-0813">Transport</keyword>
<dbReference type="InterPro" id="IPR027417">
    <property type="entry name" value="P-loop_NTPase"/>
</dbReference>
<name>A0ABY6A8H1_9GAMM</name>
<protein>
    <submittedName>
        <fullName evidence="7">ATP-binding cassette domain-containing protein</fullName>
    </submittedName>
</protein>
<reference evidence="8" key="1">
    <citation type="submission" date="2020-06" db="EMBL/GenBank/DDBJ databases">
        <title>Thalassolituus marinus alknpb1M-1, a hydrocarbon-degrading bacterium isolated from the deep-sea overlying water using an in-situ strategy from the South China Sea basin.</title>
        <authorList>
            <person name="Dong C."/>
            <person name="Chen Y."/>
            <person name="Shao Z."/>
        </authorList>
    </citation>
    <scope>NUCLEOTIDE SEQUENCE [LARGE SCALE GENOMIC DNA]</scope>
    <source>
        <strain evidence="8">alknpb1M-1</strain>
    </source>
</reference>
<evidence type="ECO:0000313" key="8">
    <source>
        <dbReference type="Proteomes" id="UP001065322"/>
    </source>
</evidence>
<dbReference type="PANTHER" id="PTHR42794">
    <property type="entry name" value="HEMIN IMPORT ATP-BINDING PROTEIN HMUV"/>
    <property type="match status" value="1"/>
</dbReference>
<dbReference type="SUPFAM" id="SSF52540">
    <property type="entry name" value="P-loop containing nucleoside triphosphate hydrolases"/>
    <property type="match status" value="1"/>
</dbReference>
<evidence type="ECO:0000256" key="4">
    <source>
        <dbReference type="ARBA" id="ARBA00022967"/>
    </source>
</evidence>
<evidence type="ECO:0000256" key="3">
    <source>
        <dbReference type="ARBA" id="ARBA00022840"/>
    </source>
</evidence>
<evidence type="ECO:0000259" key="6">
    <source>
        <dbReference type="PROSITE" id="PS50893"/>
    </source>
</evidence>
<keyword evidence="8" id="KW-1185">Reference proteome</keyword>
<evidence type="ECO:0000313" key="7">
    <source>
        <dbReference type="EMBL" id="UXD86531.1"/>
    </source>
</evidence>
<keyword evidence="4" id="KW-1278">Translocase</keyword>
<dbReference type="SMART" id="SM00382">
    <property type="entry name" value="AAA"/>
    <property type="match status" value="1"/>
</dbReference>
<dbReference type="Proteomes" id="UP001065322">
    <property type="component" value="Chromosome"/>
</dbReference>
<feature type="domain" description="ABC transporter" evidence="6">
    <location>
        <begin position="8"/>
        <end position="243"/>
    </location>
</feature>
<dbReference type="InterPro" id="IPR003439">
    <property type="entry name" value="ABC_transporter-like_ATP-bd"/>
</dbReference>
<dbReference type="EMBL" id="CP054475">
    <property type="protein sequence ID" value="UXD86531.1"/>
    <property type="molecule type" value="Genomic_DNA"/>
</dbReference>
<dbReference type="Gene3D" id="3.40.50.300">
    <property type="entry name" value="P-loop containing nucleotide triphosphate hydrolases"/>
    <property type="match status" value="1"/>
</dbReference>
<accession>A0ABY6A8H1</accession>
<sequence>MVSPDTLIQASGLGLSRAGAAIVDDVGFQLARGELVMLVGPNGAGKSTLMNMLAGMLQPDRGMLQFSQQDTCNWQRRDWAQRVTLVPQLSPMNFPLSVSEVVQLGGLAHSDSVVALRTQVQDALQAWDIAYLAGRDVRLLSGGEQQRCQLARSWIQVNQADSQLWLLDEPLSALDLRHQQQCMSHIRQLTATGKSVLMVVHDLNLARRYADRVLLLCCGRLVADGPAREVLTAEQVSDTFRVETVLEGDYLHWV</sequence>
<comment type="function">
    <text evidence="5">Part of the ABC transporter complex HmuTUV involved in hemin import. Responsible for energy coupling to the transport system.</text>
</comment>
<dbReference type="InterPro" id="IPR003593">
    <property type="entry name" value="AAA+_ATPase"/>
</dbReference>
<dbReference type="GO" id="GO:0005524">
    <property type="term" value="F:ATP binding"/>
    <property type="evidence" value="ECO:0007669"/>
    <property type="project" value="UniProtKB-KW"/>
</dbReference>
<dbReference type="Pfam" id="PF00005">
    <property type="entry name" value="ABC_tran"/>
    <property type="match status" value="1"/>
</dbReference>
<dbReference type="RefSeq" id="WP_260998482.1">
    <property type="nucleotide sequence ID" value="NZ_CP054475.1"/>
</dbReference>